<dbReference type="GO" id="GO:0061632">
    <property type="term" value="F:RNA lariat debranching enzyme activator activity"/>
    <property type="evidence" value="ECO:0007669"/>
    <property type="project" value="EnsemblFungi"/>
</dbReference>
<dbReference type="RefSeq" id="XP_003685462.1">
    <property type="nucleotide sequence ID" value="XM_003685414.1"/>
</dbReference>
<dbReference type="InterPro" id="IPR036265">
    <property type="entry name" value="HIT-like_sf"/>
</dbReference>
<evidence type="ECO:0000256" key="1">
    <source>
        <dbReference type="SAM" id="MobiDB-lite"/>
    </source>
</evidence>
<dbReference type="Gene3D" id="3.30.428.10">
    <property type="entry name" value="HIT-like"/>
    <property type="match status" value="1"/>
</dbReference>
<organism evidence="4 5">
    <name type="scientific">Tetrapisispora phaffii (strain ATCC 24235 / CBS 4417 / NBRC 1672 / NRRL Y-8282 / UCD 70-5)</name>
    <name type="common">Yeast</name>
    <name type="synonym">Fabospora phaffii</name>
    <dbReference type="NCBI Taxonomy" id="1071381"/>
    <lineage>
        <taxon>Eukaryota</taxon>
        <taxon>Fungi</taxon>
        <taxon>Dikarya</taxon>
        <taxon>Ascomycota</taxon>
        <taxon>Saccharomycotina</taxon>
        <taxon>Saccharomycetes</taxon>
        <taxon>Saccharomycetales</taxon>
        <taxon>Saccharomycetaceae</taxon>
        <taxon>Tetrapisispora</taxon>
    </lineage>
</organism>
<dbReference type="AlphaFoldDB" id="G8BT57"/>
<dbReference type="InterPro" id="IPR006768">
    <property type="entry name" value="Cwf19-like_C_dom-1"/>
</dbReference>
<evidence type="ECO:0000259" key="2">
    <source>
        <dbReference type="Pfam" id="PF04676"/>
    </source>
</evidence>
<dbReference type="SUPFAM" id="SSF54197">
    <property type="entry name" value="HIT-like"/>
    <property type="match status" value="1"/>
</dbReference>
<feature type="compositionally biased region" description="Basic and acidic residues" evidence="1">
    <location>
        <begin position="224"/>
        <end position="234"/>
    </location>
</feature>
<feature type="region of interest" description="Disordered" evidence="1">
    <location>
        <begin position="214"/>
        <end position="234"/>
    </location>
</feature>
<reference evidence="4 5" key="1">
    <citation type="journal article" date="2011" name="Proc. Natl. Acad. Sci. U.S.A.">
        <title>Evolutionary erosion of yeast sex chromosomes by mating-type switching accidents.</title>
        <authorList>
            <person name="Gordon J.L."/>
            <person name="Armisen D."/>
            <person name="Proux-Wera E."/>
            <person name="Oheigeartaigh S.S."/>
            <person name="Byrne K.P."/>
            <person name="Wolfe K.H."/>
        </authorList>
    </citation>
    <scope>NUCLEOTIDE SEQUENCE [LARGE SCALE GENOMIC DNA]</scope>
    <source>
        <strain evidence="5">ATCC 24235 / CBS 4417 / NBRC 1672 / NRRL Y-8282 / UCD 70-5</strain>
    </source>
</reference>
<feature type="domain" description="Cwf19-like protein C-terminal" evidence="2">
    <location>
        <begin position="413"/>
        <end position="498"/>
    </location>
</feature>
<dbReference type="PANTHER" id="PTHR12072:SF4">
    <property type="entry name" value="CWF19-LIKE PROTEIN 1"/>
    <property type="match status" value="1"/>
</dbReference>
<dbReference type="STRING" id="1071381.G8BT57"/>
<dbReference type="GeneID" id="11531020"/>
<dbReference type="KEGG" id="tpf:TPHA_0D03950"/>
<dbReference type="InterPro" id="IPR006767">
    <property type="entry name" value="Cwf19-like_C_dom-2"/>
</dbReference>
<sequence length="501" mass="57965">MASIKVLVAHSNVQNIDDALAKLTKLNSKQGPFDALFMLGDLHNSIKEIHTDGLPPTFYPSYNDDVTNTSTDLENHVTLLNNFGIYQLATGLKVVYTPHNFKQLDDRKELILQKLEMFNEKVDILISHIGGSKHSKEAGRNSGSDIIDAILRKVEPKYHFSYNDQLKYYENAPFQWKKSGRITRCMNIPVFGSKEKWAYAVLIELDDNESAYEVPPNIGSNPFEESKQNKRGREAKYTTDIKVNPFTKETQMKKPKIVLPNQCHFCFTNPNIEDHMFISINKNSYLTTAKGPLSVPKDEMPFSGHCLIIPIKHIPKISQSKTQEELLELNKELNDYELSIARMNFIKYDMSTIVFEISSSTSFHFHKQVIPVPKYLIFNFSSALDRQLYFNNEKFKLNGNLNFKQYTVGSSEYNDIVNDKNIEYMQFKVYETSEEQPIVYLSTFLTGEKIDLQFGRRVIAYVLRYPKRIMWNSPTCQQTKEQEIEDVKKFQSGYKNYDISN</sequence>
<gene>
    <name evidence="4" type="primary">TPHA0D03950</name>
    <name evidence="4" type="ordered locus">TPHA_0D03950</name>
</gene>
<dbReference type="OMA" id="FSGHCLI"/>
<evidence type="ECO:0008006" key="6">
    <source>
        <dbReference type="Google" id="ProtNLM"/>
    </source>
</evidence>
<dbReference type="HOGENOM" id="CLU_019955_0_0_1"/>
<evidence type="ECO:0000313" key="4">
    <source>
        <dbReference type="EMBL" id="CCE63028.1"/>
    </source>
</evidence>
<accession>G8BT57</accession>
<evidence type="ECO:0000313" key="5">
    <source>
        <dbReference type="Proteomes" id="UP000005666"/>
    </source>
</evidence>
<protein>
    <recommendedName>
        <fullName evidence="6">Cwf19-like C-terminal domain-containing protein</fullName>
    </recommendedName>
</protein>
<dbReference type="InterPro" id="IPR040194">
    <property type="entry name" value="Cwf19-like"/>
</dbReference>
<feature type="domain" description="Cwf19-like C-terminal" evidence="3">
    <location>
        <begin position="257"/>
        <end position="376"/>
    </location>
</feature>
<dbReference type="Pfam" id="PF04677">
    <property type="entry name" value="CwfJ_C_1"/>
    <property type="match status" value="1"/>
</dbReference>
<dbReference type="PANTHER" id="PTHR12072">
    <property type="entry name" value="CWF19, CELL CYCLE CONTROL PROTEIN"/>
    <property type="match status" value="1"/>
</dbReference>
<dbReference type="GO" id="GO:0005829">
    <property type="term" value="C:cytosol"/>
    <property type="evidence" value="ECO:0007669"/>
    <property type="project" value="EnsemblFungi"/>
</dbReference>
<dbReference type="Pfam" id="PF04676">
    <property type="entry name" value="CwfJ_C_2"/>
    <property type="match status" value="1"/>
</dbReference>
<dbReference type="GO" id="GO:0000398">
    <property type="term" value="P:mRNA splicing, via spliceosome"/>
    <property type="evidence" value="ECO:0007669"/>
    <property type="project" value="EnsemblFungi"/>
</dbReference>
<name>G8BT57_TETPH</name>
<dbReference type="EMBL" id="HE612859">
    <property type="protein sequence ID" value="CCE63028.1"/>
    <property type="molecule type" value="Genomic_DNA"/>
</dbReference>
<dbReference type="Proteomes" id="UP000005666">
    <property type="component" value="Chromosome 4"/>
</dbReference>
<proteinExistence type="predicted"/>
<dbReference type="OrthoDB" id="444325at2759"/>
<evidence type="ECO:0000259" key="3">
    <source>
        <dbReference type="Pfam" id="PF04677"/>
    </source>
</evidence>
<keyword evidence="5" id="KW-1185">Reference proteome</keyword>
<dbReference type="GO" id="GO:0071014">
    <property type="term" value="C:post-mRNA release spliceosomal complex"/>
    <property type="evidence" value="ECO:0007669"/>
    <property type="project" value="TreeGrafter"/>
</dbReference>
<dbReference type="eggNOG" id="KOG2476">
    <property type="taxonomic scope" value="Eukaryota"/>
</dbReference>